<comment type="similarity">
    <text evidence="1">Belongs to the serpin family.</text>
</comment>
<dbReference type="InterPro" id="IPR042178">
    <property type="entry name" value="Serpin_sf_1"/>
</dbReference>
<organism evidence="3 4">
    <name type="scientific">Tagetes erecta</name>
    <name type="common">African marigold</name>
    <dbReference type="NCBI Taxonomy" id="13708"/>
    <lineage>
        <taxon>Eukaryota</taxon>
        <taxon>Viridiplantae</taxon>
        <taxon>Streptophyta</taxon>
        <taxon>Embryophyta</taxon>
        <taxon>Tracheophyta</taxon>
        <taxon>Spermatophyta</taxon>
        <taxon>Magnoliopsida</taxon>
        <taxon>eudicotyledons</taxon>
        <taxon>Gunneridae</taxon>
        <taxon>Pentapetalae</taxon>
        <taxon>asterids</taxon>
        <taxon>campanulids</taxon>
        <taxon>Asterales</taxon>
        <taxon>Asteraceae</taxon>
        <taxon>Asteroideae</taxon>
        <taxon>Heliantheae alliance</taxon>
        <taxon>Tageteae</taxon>
        <taxon>Tagetes</taxon>
    </lineage>
</organism>
<dbReference type="Pfam" id="PF00079">
    <property type="entry name" value="Serpin"/>
    <property type="match status" value="1"/>
</dbReference>
<dbReference type="Gene3D" id="3.30.497.10">
    <property type="entry name" value="Antithrombin, subunit I, domain 2"/>
    <property type="match status" value="1"/>
</dbReference>
<dbReference type="AlphaFoldDB" id="A0AAD8N9Y6"/>
<dbReference type="GO" id="GO:0004867">
    <property type="term" value="F:serine-type endopeptidase inhibitor activity"/>
    <property type="evidence" value="ECO:0007669"/>
    <property type="project" value="InterPro"/>
</dbReference>
<reference evidence="3" key="1">
    <citation type="journal article" date="2023" name="bioRxiv">
        <title>Improved chromosome-level genome assembly for marigold (Tagetes erecta).</title>
        <authorList>
            <person name="Jiang F."/>
            <person name="Yuan L."/>
            <person name="Wang S."/>
            <person name="Wang H."/>
            <person name="Xu D."/>
            <person name="Wang A."/>
            <person name="Fan W."/>
        </authorList>
    </citation>
    <scope>NUCLEOTIDE SEQUENCE</scope>
    <source>
        <strain evidence="3">WSJ</strain>
        <tissue evidence="3">Leaf</tissue>
    </source>
</reference>
<accession>A0AAD8N9Y6</accession>
<dbReference type="PANTHER" id="PTHR11461">
    <property type="entry name" value="SERINE PROTEASE INHIBITOR, SERPIN"/>
    <property type="match status" value="1"/>
</dbReference>
<dbReference type="PANTHER" id="PTHR11461:SF211">
    <property type="entry name" value="GH10112P-RELATED"/>
    <property type="match status" value="1"/>
</dbReference>
<dbReference type="Proteomes" id="UP001229421">
    <property type="component" value="Unassembled WGS sequence"/>
</dbReference>
<dbReference type="GO" id="GO:0005615">
    <property type="term" value="C:extracellular space"/>
    <property type="evidence" value="ECO:0007669"/>
    <property type="project" value="InterPro"/>
</dbReference>
<evidence type="ECO:0000256" key="1">
    <source>
        <dbReference type="ARBA" id="ARBA00009500"/>
    </source>
</evidence>
<dbReference type="InterPro" id="IPR036186">
    <property type="entry name" value="Serpin_sf"/>
</dbReference>
<evidence type="ECO:0000259" key="2">
    <source>
        <dbReference type="Pfam" id="PF00079"/>
    </source>
</evidence>
<gene>
    <name evidence="3" type="ORF">QVD17_39136</name>
</gene>
<comment type="caution">
    <text evidence="3">The sequence shown here is derived from an EMBL/GenBank/DDBJ whole genome shotgun (WGS) entry which is preliminary data.</text>
</comment>
<evidence type="ECO:0000313" key="3">
    <source>
        <dbReference type="EMBL" id="KAK1407520.1"/>
    </source>
</evidence>
<protein>
    <recommendedName>
        <fullName evidence="2">Serpin domain-containing protein</fullName>
    </recommendedName>
</protein>
<name>A0AAD8N9Y6_TARER</name>
<feature type="domain" description="Serpin" evidence="2">
    <location>
        <begin position="54"/>
        <end position="175"/>
    </location>
</feature>
<dbReference type="InterPro" id="IPR000215">
    <property type="entry name" value="Serpin_fam"/>
</dbReference>
<proteinExistence type="inferred from homology"/>
<keyword evidence="4" id="KW-1185">Reference proteome</keyword>
<sequence length="191" mass="21392">MFASSLRGYMLQAPTSFVNILLSNLRSPHRLLSRSSFVSKSKKPINLPHLIRKQTNVSTTLTTHLLSIKYPDSNVVFSPLSIHVVLSMLAAGSKGPTHDQLLKFLKTKSADDLNELSLHLVTWVLADGSPRGGPRLVFANGLWVEKTLSLKPSFTQVVDTFYKAACKQVDFRKKVSSSLCLLFLYRSCRWE</sequence>
<dbReference type="SUPFAM" id="SSF56574">
    <property type="entry name" value="Serpins"/>
    <property type="match status" value="1"/>
</dbReference>
<evidence type="ECO:0000313" key="4">
    <source>
        <dbReference type="Proteomes" id="UP001229421"/>
    </source>
</evidence>
<dbReference type="EMBL" id="JAUHHV010000011">
    <property type="protein sequence ID" value="KAK1407520.1"/>
    <property type="molecule type" value="Genomic_DNA"/>
</dbReference>
<dbReference type="InterPro" id="IPR023796">
    <property type="entry name" value="Serpin_dom"/>
</dbReference>